<name>A0A7Y0K4S4_9BACI</name>
<evidence type="ECO:0000256" key="8">
    <source>
        <dbReference type="ARBA" id="ARBA00022777"/>
    </source>
</evidence>
<feature type="active site" description="Phosphocysteine intermediate; for EIIB activity" evidence="11">
    <location>
        <position position="48"/>
    </location>
</feature>
<dbReference type="InterPro" id="IPR036878">
    <property type="entry name" value="Glu_permease_IIB"/>
</dbReference>
<dbReference type="PANTHER" id="PTHR30009">
    <property type="entry name" value="CYTOCHROME C-TYPE SYNTHESIS PROTEIN AND PTS TRANSMEMBRANE COMPONENT"/>
    <property type="match status" value="1"/>
</dbReference>
<dbReference type="EMBL" id="JABBPK010000001">
    <property type="protein sequence ID" value="NMO75803.1"/>
    <property type="molecule type" value="Genomic_DNA"/>
</dbReference>
<dbReference type="InterPro" id="IPR001996">
    <property type="entry name" value="PTS_IIB_1"/>
</dbReference>
<proteinExistence type="predicted"/>
<dbReference type="InterPro" id="IPR018113">
    <property type="entry name" value="PTrfase_EIIB_Cys"/>
</dbReference>
<keyword evidence="2" id="KW-0813">Transport</keyword>
<evidence type="ECO:0000256" key="7">
    <source>
        <dbReference type="ARBA" id="ARBA00022692"/>
    </source>
</evidence>
<organism evidence="13 14">
    <name type="scientific">Niallia alba</name>
    <dbReference type="NCBI Taxonomy" id="2729105"/>
    <lineage>
        <taxon>Bacteria</taxon>
        <taxon>Bacillati</taxon>
        <taxon>Bacillota</taxon>
        <taxon>Bacilli</taxon>
        <taxon>Bacillales</taxon>
        <taxon>Bacillaceae</taxon>
        <taxon>Niallia</taxon>
    </lineage>
</organism>
<evidence type="ECO:0000256" key="4">
    <source>
        <dbReference type="ARBA" id="ARBA00022597"/>
    </source>
</evidence>
<evidence type="ECO:0000256" key="9">
    <source>
        <dbReference type="ARBA" id="ARBA00022989"/>
    </source>
</evidence>
<keyword evidence="3" id="KW-1003">Cell membrane</keyword>
<dbReference type="GO" id="GO:0005886">
    <property type="term" value="C:plasma membrane"/>
    <property type="evidence" value="ECO:0007669"/>
    <property type="project" value="UniProtKB-SubCell"/>
</dbReference>
<evidence type="ECO:0000256" key="3">
    <source>
        <dbReference type="ARBA" id="ARBA00022475"/>
    </source>
</evidence>
<keyword evidence="4" id="KW-0762">Sugar transport</keyword>
<dbReference type="GO" id="GO:0008982">
    <property type="term" value="F:protein-N(PI)-phosphohistidine-sugar phosphotransferase activity"/>
    <property type="evidence" value="ECO:0007669"/>
    <property type="project" value="InterPro"/>
</dbReference>
<keyword evidence="14" id="KW-1185">Reference proteome</keyword>
<keyword evidence="8" id="KW-0418">Kinase</keyword>
<sequence length="107" mass="11709">MITICRYIFSSKEDYKKRGKTNTSKGEKALQVLQALGGKENINNLDACITRLRVGIIDKSQVNHDQLKLLGAKGVLDVGNGIQAILGPTSEVLKNQIIDIIDQDETA</sequence>
<comment type="subcellular location">
    <subcellularLocation>
        <location evidence="1">Cell membrane</location>
        <topology evidence="1">Multi-pass membrane protein</topology>
    </subcellularLocation>
</comment>
<evidence type="ECO:0000256" key="10">
    <source>
        <dbReference type="ARBA" id="ARBA00023136"/>
    </source>
</evidence>
<evidence type="ECO:0000256" key="1">
    <source>
        <dbReference type="ARBA" id="ARBA00004651"/>
    </source>
</evidence>
<dbReference type="CDD" id="cd00212">
    <property type="entry name" value="PTS_IIB_glc"/>
    <property type="match status" value="1"/>
</dbReference>
<dbReference type="SUPFAM" id="SSF55604">
    <property type="entry name" value="Glucose permease domain IIB"/>
    <property type="match status" value="1"/>
</dbReference>
<comment type="caution">
    <text evidence="13">The sequence shown here is derived from an EMBL/GenBank/DDBJ whole genome shotgun (WGS) entry which is preliminary data.</text>
</comment>
<accession>A0A7Y0K4S4</accession>
<protein>
    <submittedName>
        <fullName evidence="13">PTS transporter subunit EIIB</fullName>
    </submittedName>
</protein>
<evidence type="ECO:0000256" key="6">
    <source>
        <dbReference type="ARBA" id="ARBA00022683"/>
    </source>
</evidence>
<evidence type="ECO:0000256" key="5">
    <source>
        <dbReference type="ARBA" id="ARBA00022679"/>
    </source>
</evidence>
<dbReference type="GO" id="GO:0016301">
    <property type="term" value="F:kinase activity"/>
    <property type="evidence" value="ECO:0007669"/>
    <property type="project" value="UniProtKB-KW"/>
</dbReference>
<dbReference type="Pfam" id="PF00367">
    <property type="entry name" value="PTS_EIIB"/>
    <property type="match status" value="1"/>
</dbReference>
<dbReference type="Gene3D" id="3.30.1360.60">
    <property type="entry name" value="Glucose permease domain IIB"/>
    <property type="match status" value="1"/>
</dbReference>
<evidence type="ECO:0000313" key="14">
    <source>
        <dbReference type="Proteomes" id="UP000588491"/>
    </source>
</evidence>
<keyword evidence="5" id="KW-0808">Transferase</keyword>
<dbReference type="InterPro" id="IPR050429">
    <property type="entry name" value="PTS_Glucose_EIICBA"/>
</dbReference>
<keyword evidence="9" id="KW-1133">Transmembrane helix</keyword>
<feature type="domain" description="PTS EIIB type-1" evidence="12">
    <location>
        <begin position="26"/>
        <end position="107"/>
    </location>
</feature>
<dbReference type="AlphaFoldDB" id="A0A7Y0K4S4"/>
<evidence type="ECO:0000256" key="2">
    <source>
        <dbReference type="ARBA" id="ARBA00022448"/>
    </source>
</evidence>
<dbReference type="FunFam" id="3.30.1360.60:FF:000001">
    <property type="entry name" value="PTS system glucose-specific IIBC component PtsG"/>
    <property type="match status" value="1"/>
</dbReference>
<keyword evidence="6" id="KW-0598">Phosphotransferase system</keyword>
<dbReference type="PROSITE" id="PS51098">
    <property type="entry name" value="PTS_EIIB_TYPE_1"/>
    <property type="match status" value="1"/>
</dbReference>
<dbReference type="RefSeq" id="WP_169187691.1">
    <property type="nucleotide sequence ID" value="NZ_JABBPK010000001.1"/>
</dbReference>
<dbReference type="GO" id="GO:0090563">
    <property type="term" value="F:protein-phosphocysteine-sugar phosphotransferase activity"/>
    <property type="evidence" value="ECO:0007669"/>
    <property type="project" value="TreeGrafter"/>
</dbReference>
<dbReference type="PANTHER" id="PTHR30009:SF20">
    <property type="entry name" value="PTS SYSTEM GLUCOSE-SPECIFIC EIICB COMPONENT-RELATED"/>
    <property type="match status" value="1"/>
</dbReference>
<reference evidence="13 14" key="1">
    <citation type="submission" date="2020-04" db="EMBL/GenBank/DDBJ databases">
        <title>Bacillus sp. UniB3 isolated from commercial digestive syrup.</title>
        <authorList>
            <person name="Thorat V."/>
            <person name="Kirdat K."/>
            <person name="Tiwarekar B."/>
            <person name="Yadav A."/>
        </authorList>
    </citation>
    <scope>NUCLEOTIDE SEQUENCE [LARGE SCALE GENOMIC DNA]</scope>
    <source>
        <strain evidence="13 14">UniB3</strain>
    </source>
</reference>
<dbReference type="PROSITE" id="PS01035">
    <property type="entry name" value="PTS_EIIB_TYPE_1_CYS"/>
    <property type="match status" value="1"/>
</dbReference>
<keyword evidence="7" id="KW-0812">Transmembrane</keyword>
<evidence type="ECO:0000256" key="11">
    <source>
        <dbReference type="PROSITE-ProRule" id="PRU00421"/>
    </source>
</evidence>
<dbReference type="GO" id="GO:0009401">
    <property type="term" value="P:phosphoenolpyruvate-dependent sugar phosphotransferase system"/>
    <property type="evidence" value="ECO:0007669"/>
    <property type="project" value="UniProtKB-KW"/>
</dbReference>
<evidence type="ECO:0000313" key="13">
    <source>
        <dbReference type="EMBL" id="NMO75803.1"/>
    </source>
</evidence>
<gene>
    <name evidence="13" type="ORF">HHU08_01960</name>
</gene>
<keyword evidence="10" id="KW-0472">Membrane</keyword>
<evidence type="ECO:0000259" key="12">
    <source>
        <dbReference type="PROSITE" id="PS51098"/>
    </source>
</evidence>
<dbReference type="Proteomes" id="UP000588491">
    <property type="component" value="Unassembled WGS sequence"/>
</dbReference>
<dbReference type="NCBIfam" id="TIGR00826">
    <property type="entry name" value="EIIB_glc"/>
    <property type="match status" value="1"/>
</dbReference>